<dbReference type="SUPFAM" id="SSF52540">
    <property type="entry name" value="P-loop containing nucleoside triphosphate hydrolases"/>
    <property type="match status" value="2"/>
</dbReference>
<keyword evidence="5" id="KW-0547">Nucleotide-binding</keyword>
<dbReference type="SMART" id="SM00487">
    <property type="entry name" value="DEXDc"/>
    <property type="match status" value="1"/>
</dbReference>
<feature type="compositionally biased region" description="Acidic residues" evidence="2">
    <location>
        <begin position="123"/>
        <end position="134"/>
    </location>
</feature>
<evidence type="ECO:0000256" key="1">
    <source>
        <dbReference type="ARBA" id="ARBA00022801"/>
    </source>
</evidence>
<accession>A0A927F6S6</accession>
<feature type="domain" description="Helicase ATP-binding" evidence="3">
    <location>
        <begin position="390"/>
        <end position="543"/>
    </location>
</feature>
<keyword evidence="6" id="KW-1185">Reference proteome</keyword>
<dbReference type="Pfam" id="PF00271">
    <property type="entry name" value="Helicase_C"/>
    <property type="match status" value="1"/>
</dbReference>
<evidence type="ECO:0000259" key="4">
    <source>
        <dbReference type="PROSITE" id="PS51194"/>
    </source>
</evidence>
<dbReference type="PANTHER" id="PTHR10799">
    <property type="entry name" value="SNF2/RAD54 HELICASE FAMILY"/>
    <property type="match status" value="1"/>
</dbReference>
<dbReference type="Gene3D" id="3.40.50.300">
    <property type="entry name" value="P-loop containing nucleotide triphosphate hydrolases"/>
    <property type="match status" value="1"/>
</dbReference>
<dbReference type="SMART" id="SM00490">
    <property type="entry name" value="HELICc"/>
    <property type="match status" value="1"/>
</dbReference>
<evidence type="ECO:0000256" key="2">
    <source>
        <dbReference type="SAM" id="MobiDB-lite"/>
    </source>
</evidence>
<dbReference type="CDD" id="cd18793">
    <property type="entry name" value="SF2_C_SNF"/>
    <property type="match status" value="1"/>
</dbReference>
<feature type="domain" description="Helicase C-terminal" evidence="4">
    <location>
        <begin position="665"/>
        <end position="819"/>
    </location>
</feature>
<gene>
    <name evidence="5" type="ORF">IEN85_01770</name>
</gene>
<dbReference type="GO" id="GO:0004386">
    <property type="term" value="F:helicase activity"/>
    <property type="evidence" value="ECO:0007669"/>
    <property type="project" value="UniProtKB-KW"/>
</dbReference>
<dbReference type="InterPro" id="IPR038718">
    <property type="entry name" value="SNF2-like_sf"/>
</dbReference>
<keyword evidence="1" id="KW-0378">Hydrolase</keyword>
<dbReference type="EMBL" id="JACYFG010000002">
    <property type="protein sequence ID" value="MBD5778220.1"/>
    <property type="molecule type" value="Genomic_DNA"/>
</dbReference>
<sequence>MSWKGANRLYSRQSLELWSSRLSEDWEAAFDEAELRRGRSIYKKGEIREISLNDSDVIVNSKIGAAESYSVVEWSAGKMKVRSSTSDEVLGGAIAVAGLLEIEELLADEDLSLLEASRLSGSDESESDAEEEPPLDLSKGAMSNAGKSRTLHLVLDTHFKGLICEAYWLSEDGTRVSALSKEDGAPRANNSDERGRLIMLAARARKSHFVYSPEFGGYLLENLREVVFFIQSVWPSWKARFSTEERENVQHIQQGIVEIKLKPKASRTRSGGLDIQWVFDAGAKLLDSGLADELLARNDEPMLVPELGVVKLTEESRRALSAWKEVEPEANGSGQLYQLFSLFGEGDEEVELSEDLAEWREGLLNPEPDGKLELLDCLRSYQRQGVEWMSRLLRHDCHCLLADEMGLGKTVQVIALLLSQRKEGERAIVVCPASVVPVWISEFAKFAPQVAVGKYGGRTAKAAAKLDVVVVSFALLRNRIERLVSEEFDYAVVDEAQFIKNPDSKVSRSCRRLRAKRRIALTGTPIENKPLDIWPAFQFLMPGMLGSREQFDRLYAENPGAFKARLRAQIKPFMLRRTKSQVALELPEKTIVDLECPVTPVQAREYQRICEEGLARFGDDLGSAMRTNRFATLSLLTRLRQVSCDPQLLPWMDASLEDSGKLMVLLEKLIEVLGTGHKVVIFSQFVRFLVRAREMVEHAFPELPIFELTGSTSDREAPVKAFQDSDQTAAMLVSLKAASVGITLHAADYVFLLDPWWNPAVESQAIDRVHRIGQTKSVFVYRLFARGTIEEKILQLQRDKRDLFESIVSGSKSGPTDLLSSGVQSLQSLLALAQSG</sequence>
<keyword evidence="5" id="KW-0067">ATP-binding</keyword>
<evidence type="ECO:0000313" key="6">
    <source>
        <dbReference type="Proteomes" id="UP000622317"/>
    </source>
</evidence>
<dbReference type="Proteomes" id="UP000622317">
    <property type="component" value="Unassembled WGS sequence"/>
</dbReference>
<reference evidence="5" key="1">
    <citation type="submission" date="2020-09" db="EMBL/GenBank/DDBJ databases">
        <title>Pelagicoccus enzymogenes sp. nov. with an EPS production, isolated from marine sediment.</title>
        <authorList>
            <person name="Feng X."/>
        </authorList>
    </citation>
    <scope>NUCLEOTIDE SEQUENCE</scope>
    <source>
        <strain evidence="5">NFK12</strain>
    </source>
</reference>
<evidence type="ECO:0000313" key="5">
    <source>
        <dbReference type="EMBL" id="MBD5778220.1"/>
    </source>
</evidence>
<comment type="caution">
    <text evidence="5">The sequence shown here is derived from an EMBL/GenBank/DDBJ whole genome shotgun (WGS) entry which is preliminary data.</text>
</comment>
<dbReference type="PROSITE" id="PS51194">
    <property type="entry name" value="HELICASE_CTER"/>
    <property type="match status" value="1"/>
</dbReference>
<evidence type="ECO:0000259" key="3">
    <source>
        <dbReference type="PROSITE" id="PS51192"/>
    </source>
</evidence>
<dbReference type="InterPro" id="IPR000330">
    <property type="entry name" value="SNF2_N"/>
</dbReference>
<dbReference type="Pfam" id="PF00176">
    <property type="entry name" value="SNF2-rel_dom"/>
    <property type="match status" value="1"/>
</dbReference>
<keyword evidence="5" id="KW-0347">Helicase</keyword>
<organism evidence="5 6">
    <name type="scientific">Pelagicoccus enzymogenes</name>
    <dbReference type="NCBI Taxonomy" id="2773457"/>
    <lineage>
        <taxon>Bacteria</taxon>
        <taxon>Pseudomonadati</taxon>
        <taxon>Verrucomicrobiota</taxon>
        <taxon>Opitutia</taxon>
        <taxon>Puniceicoccales</taxon>
        <taxon>Pelagicoccaceae</taxon>
        <taxon>Pelagicoccus</taxon>
    </lineage>
</organism>
<feature type="region of interest" description="Disordered" evidence="2">
    <location>
        <begin position="118"/>
        <end position="141"/>
    </location>
</feature>
<dbReference type="PROSITE" id="PS51192">
    <property type="entry name" value="HELICASE_ATP_BIND_1"/>
    <property type="match status" value="1"/>
</dbReference>
<name>A0A927F6S6_9BACT</name>
<dbReference type="InterPro" id="IPR027417">
    <property type="entry name" value="P-loop_NTPase"/>
</dbReference>
<dbReference type="GO" id="GO:0005524">
    <property type="term" value="F:ATP binding"/>
    <property type="evidence" value="ECO:0007669"/>
    <property type="project" value="InterPro"/>
</dbReference>
<dbReference type="AlphaFoldDB" id="A0A927F6S6"/>
<dbReference type="InterPro" id="IPR049730">
    <property type="entry name" value="SNF2/RAD54-like_C"/>
</dbReference>
<dbReference type="GO" id="GO:0016787">
    <property type="term" value="F:hydrolase activity"/>
    <property type="evidence" value="ECO:0007669"/>
    <property type="project" value="UniProtKB-KW"/>
</dbReference>
<dbReference type="Gene3D" id="3.40.50.10810">
    <property type="entry name" value="Tandem AAA-ATPase domain"/>
    <property type="match status" value="1"/>
</dbReference>
<proteinExistence type="predicted"/>
<dbReference type="InterPro" id="IPR014001">
    <property type="entry name" value="Helicase_ATP-bd"/>
</dbReference>
<protein>
    <submittedName>
        <fullName evidence="5">DEAD/DEAH box helicase</fullName>
    </submittedName>
</protein>
<dbReference type="RefSeq" id="WP_191615338.1">
    <property type="nucleotide sequence ID" value="NZ_JACYFG010000002.1"/>
</dbReference>
<dbReference type="InterPro" id="IPR001650">
    <property type="entry name" value="Helicase_C-like"/>
</dbReference>